<dbReference type="HOGENOM" id="CLU_125009_0_0_6"/>
<gene>
    <name evidence="1" type="ORF">THII_0080</name>
</gene>
<name>A0A090AGN3_9GAMM</name>
<reference evidence="1 2" key="1">
    <citation type="journal article" date="2014" name="ISME J.">
        <title>Ecophysiology of Thioploca ingrica as revealed by the complete genome sequence supplemented with proteomic evidence.</title>
        <authorList>
            <person name="Kojima H."/>
            <person name="Ogura Y."/>
            <person name="Yamamoto N."/>
            <person name="Togashi T."/>
            <person name="Mori H."/>
            <person name="Watanabe T."/>
            <person name="Nemoto F."/>
            <person name="Kurokawa K."/>
            <person name="Hayashi T."/>
            <person name="Fukui M."/>
        </authorList>
    </citation>
    <scope>NUCLEOTIDE SEQUENCE [LARGE SCALE GENOMIC DNA]</scope>
</reference>
<evidence type="ECO:0000313" key="2">
    <source>
        <dbReference type="Proteomes" id="UP000031623"/>
    </source>
</evidence>
<accession>A0A090AGN3</accession>
<dbReference type="OrthoDB" id="455352at2"/>
<dbReference type="AlphaFoldDB" id="A0A090AGN3"/>
<sequence>MTKIKIIEEGADLKRQLQKETRGRQKERLQALYLLKTGQVQNATELPYLLGRSDSTIKNGLKIYRHRGLNGLLELQHGGGKSLSLSNPVLTPLQERRRNPQGFSDYQAIQTWLTTTYGIDIPYKTLWGIVHNRLQAHPQVVRPQSQARNESMVAEFEKKSQAIKYFSYSPSL</sequence>
<protein>
    <submittedName>
        <fullName evidence="1">Transposase</fullName>
    </submittedName>
</protein>
<dbReference type="STRING" id="40754.THII_0080"/>
<proteinExistence type="predicted"/>
<organism evidence="1 2">
    <name type="scientific">Thioploca ingrica</name>
    <dbReference type="NCBI Taxonomy" id="40754"/>
    <lineage>
        <taxon>Bacteria</taxon>
        <taxon>Pseudomonadati</taxon>
        <taxon>Pseudomonadota</taxon>
        <taxon>Gammaproteobacteria</taxon>
        <taxon>Thiotrichales</taxon>
        <taxon>Thiotrichaceae</taxon>
        <taxon>Thioploca</taxon>
    </lineage>
</organism>
<keyword evidence="2" id="KW-1185">Reference proteome</keyword>
<evidence type="ECO:0000313" key="1">
    <source>
        <dbReference type="EMBL" id="BAP54377.1"/>
    </source>
</evidence>
<dbReference type="Proteomes" id="UP000031623">
    <property type="component" value="Chromosome"/>
</dbReference>
<dbReference type="EMBL" id="AP014633">
    <property type="protein sequence ID" value="BAP54377.1"/>
    <property type="molecule type" value="Genomic_DNA"/>
</dbReference>
<dbReference type="KEGG" id="tig:THII_0080"/>